<organism evidence="2">
    <name type="scientific">Rhipicephalus pulchellus</name>
    <name type="common">Yellow backed tick</name>
    <name type="synonym">Dermacentor pulchellus</name>
    <dbReference type="NCBI Taxonomy" id="72859"/>
    <lineage>
        <taxon>Eukaryota</taxon>
        <taxon>Metazoa</taxon>
        <taxon>Ecdysozoa</taxon>
        <taxon>Arthropoda</taxon>
        <taxon>Chelicerata</taxon>
        <taxon>Arachnida</taxon>
        <taxon>Acari</taxon>
        <taxon>Parasitiformes</taxon>
        <taxon>Ixodida</taxon>
        <taxon>Ixodoidea</taxon>
        <taxon>Ixodidae</taxon>
        <taxon>Rhipicephalinae</taxon>
        <taxon>Rhipicephalus</taxon>
        <taxon>Rhipicephalus</taxon>
    </lineage>
</organism>
<feature type="compositionally biased region" description="Basic residues" evidence="1">
    <location>
        <begin position="1"/>
        <end position="12"/>
    </location>
</feature>
<name>L7MHL5_RHIPC</name>
<dbReference type="AlphaFoldDB" id="L7MHL5"/>
<proteinExistence type="evidence at transcript level"/>
<feature type="region of interest" description="Disordered" evidence="1">
    <location>
        <begin position="1"/>
        <end position="26"/>
    </location>
</feature>
<evidence type="ECO:0000256" key="1">
    <source>
        <dbReference type="SAM" id="MobiDB-lite"/>
    </source>
</evidence>
<evidence type="ECO:0000313" key="2">
    <source>
        <dbReference type="EMBL" id="JAA62768.1"/>
    </source>
</evidence>
<reference evidence="2" key="2">
    <citation type="journal article" date="2015" name="J. Proteomics">
        <title>Sexual differences in the sialomes of the zebra tick, Rhipicephalus pulchellus.</title>
        <authorList>
            <person name="Tan A.W."/>
            <person name="Francischetti I.M."/>
            <person name="Slovak M."/>
            <person name="Kini R.M."/>
            <person name="Ribeiro J.M."/>
        </authorList>
    </citation>
    <scope>NUCLEOTIDE SEQUENCE</scope>
    <source>
        <tissue evidence="2">Salivary gland</tissue>
    </source>
</reference>
<reference evidence="2" key="1">
    <citation type="submission" date="2012-11" db="EMBL/GenBank/DDBJ databases">
        <authorList>
            <person name="Lucero-Rivera Y.E."/>
            <person name="Tovar-Ramirez D."/>
        </authorList>
    </citation>
    <scope>NUCLEOTIDE SEQUENCE</scope>
    <source>
        <tissue evidence="2">Salivary gland</tissue>
    </source>
</reference>
<protein>
    <recommendedName>
        <fullName evidence="3">Tick transposon</fullName>
    </recommendedName>
</protein>
<sequence length="125" mass="14633">LEFQRLGRRTKAPPHPNLNRRQARDWRRLQTNTFPHLHRLHRMYPHRYSDKCPWCEATPTLEHITYECTQRPEAAISPLLNNTPLRWSWEARLAELEMGSQLATLDQARRAAVASGALEEGHHPP</sequence>
<evidence type="ECO:0008006" key="3">
    <source>
        <dbReference type="Google" id="ProtNLM"/>
    </source>
</evidence>
<accession>L7MHL5</accession>
<feature type="non-terminal residue" evidence="2">
    <location>
        <position position="1"/>
    </location>
</feature>
<dbReference type="EMBL" id="GACK01002266">
    <property type="protein sequence ID" value="JAA62768.1"/>
    <property type="molecule type" value="mRNA"/>
</dbReference>